<dbReference type="InterPro" id="IPR026590">
    <property type="entry name" value="Ssirtuin_cat_dom"/>
</dbReference>
<dbReference type="Pfam" id="PF02146">
    <property type="entry name" value="SIR2"/>
    <property type="match status" value="1"/>
</dbReference>
<evidence type="ECO:0000256" key="5">
    <source>
        <dbReference type="ARBA" id="ARBA00022723"/>
    </source>
</evidence>
<keyword evidence="7" id="KW-0520">NAD</keyword>
<dbReference type="STRING" id="930991.A0A0D0DP45"/>
<feature type="region of interest" description="Disordered" evidence="10">
    <location>
        <begin position="1"/>
        <end position="21"/>
    </location>
</feature>
<keyword evidence="13" id="KW-1185">Reference proteome</keyword>
<comment type="cofactor">
    <cofactor evidence="1">
        <name>Zn(2+)</name>
        <dbReference type="ChEBI" id="CHEBI:29105"/>
    </cofactor>
</comment>
<dbReference type="AlphaFoldDB" id="A0A0D0DP45"/>
<keyword evidence="8" id="KW-0496">Mitochondrion</keyword>
<sequence>MGGEQRKPPGQVAETKPKAPSPLHLLQLRAFLNAAEDVDADPDTIEDLLEGLSDDVRSEVTECDSEVEGSETEELFVPQRSPAAVDDNEDMEDGDIDPSEIRALEEEAEQVWTKDEIRRMMHHLKERGTSSFIKEYVVIQNIPVVKLLFAFGISLYPDLRRKRPKTLLYFLRVAMSRELHLREKLFQYNTISDAVSLIVNSKRIVILTGAGISVSCGIPDFRSRNGLYATLKERGEYDLDDPQQMFDIHYFRENPTGKISRSSWHVLMICASRWFCSVFYSFASQIYPSNFIPSPCHRFIKLLEDKGKLLRNYTQNIDTLETLAGISRVMQCHGSFKTATCLQCRTKVPGIEIEREILEQRVPYCKLCLEAHKVAVAQRSKLAKKKGGKKKNEWEEDSDESDELPVGVMKPDITFFGEKLTDDFDQALVDDRDKVDLLLVIGTSLKVSPVSEILSHFPHSVPQILINKTPIRHINPDIALLGNADDIVQHLCEHLRWNLPPSSGMNNLNASTPQGTNRKRTAGEMTRTEPVRVGRSHVWLFDGAEGGKWVQDIEEKYASVNGTSSHLEHQQEPGAKKPRVS</sequence>
<dbReference type="OrthoDB" id="420264at2759"/>
<evidence type="ECO:0000256" key="1">
    <source>
        <dbReference type="ARBA" id="ARBA00001947"/>
    </source>
</evidence>
<evidence type="ECO:0000256" key="9">
    <source>
        <dbReference type="PROSITE-ProRule" id="PRU00236"/>
    </source>
</evidence>
<dbReference type="FunCoup" id="A0A0D0DP45">
    <property type="interactions" value="238"/>
</dbReference>
<feature type="compositionally biased region" description="Basic and acidic residues" evidence="10">
    <location>
        <begin position="566"/>
        <end position="575"/>
    </location>
</feature>
<comment type="similarity">
    <text evidence="3">Belongs to the sirtuin family. Class I subfamily.</text>
</comment>
<keyword evidence="4" id="KW-0808">Transferase</keyword>
<dbReference type="InterPro" id="IPR026591">
    <property type="entry name" value="Sirtuin_cat_small_dom_sf"/>
</dbReference>
<dbReference type="Proteomes" id="UP000054538">
    <property type="component" value="Unassembled WGS sequence"/>
</dbReference>
<reference evidence="12 13" key="1">
    <citation type="submission" date="2014-04" db="EMBL/GenBank/DDBJ databases">
        <authorList>
            <consortium name="DOE Joint Genome Institute"/>
            <person name="Kuo A."/>
            <person name="Kohler A."/>
            <person name="Jargeat P."/>
            <person name="Nagy L.G."/>
            <person name="Floudas D."/>
            <person name="Copeland A."/>
            <person name="Barry K.W."/>
            <person name="Cichocki N."/>
            <person name="Veneault-Fourrey C."/>
            <person name="LaButti K."/>
            <person name="Lindquist E.A."/>
            <person name="Lipzen A."/>
            <person name="Lundell T."/>
            <person name="Morin E."/>
            <person name="Murat C."/>
            <person name="Sun H."/>
            <person name="Tunlid A."/>
            <person name="Henrissat B."/>
            <person name="Grigoriev I.V."/>
            <person name="Hibbett D.S."/>
            <person name="Martin F."/>
            <person name="Nordberg H.P."/>
            <person name="Cantor M.N."/>
            <person name="Hua S.X."/>
        </authorList>
    </citation>
    <scope>NUCLEOTIDE SEQUENCE [LARGE SCALE GENOMIC DNA]</scope>
    <source>
        <strain evidence="12 13">Ve08.2h10</strain>
    </source>
</reference>
<dbReference type="GO" id="GO:0046970">
    <property type="term" value="F:histone H4K16 deacetylase activity, NAD-dependent"/>
    <property type="evidence" value="ECO:0007669"/>
    <property type="project" value="TreeGrafter"/>
</dbReference>
<keyword evidence="6" id="KW-0862">Zinc</keyword>
<dbReference type="GO" id="GO:0005634">
    <property type="term" value="C:nucleus"/>
    <property type="evidence" value="ECO:0007669"/>
    <property type="project" value="TreeGrafter"/>
</dbReference>
<dbReference type="GO" id="GO:0070403">
    <property type="term" value="F:NAD+ binding"/>
    <property type="evidence" value="ECO:0007669"/>
    <property type="project" value="InterPro"/>
</dbReference>
<organism evidence="12 13">
    <name type="scientific">Paxillus rubicundulus Ve08.2h10</name>
    <dbReference type="NCBI Taxonomy" id="930991"/>
    <lineage>
        <taxon>Eukaryota</taxon>
        <taxon>Fungi</taxon>
        <taxon>Dikarya</taxon>
        <taxon>Basidiomycota</taxon>
        <taxon>Agaricomycotina</taxon>
        <taxon>Agaricomycetes</taxon>
        <taxon>Agaricomycetidae</taxon>
        <taxon>Boletales</taxon>
        <taxon>Paxilineae</taxon>
        <taxon>Paxillaceae</taxon>
        <taxon>Paxillus</taxon>
    </lineage>
</organism>
<evidence type="ECO:0000256" key="2">
    <source>
        <dbReference type="ARBA" id="ARBA00004173"/>
    </source>
</evidence>
<evidence type="ECO:0000259" key="11">
    <source>
        <dbReference type="PROSITE" id="PS50305"/>
    </source>
</evidence>
<evidence type="ECO:0000256" key="4">
    <source>
        <dbReference type="ARBA" id="ARBA00022679"/>
    </source>
</evidence>
<evidence type="ECO:0000256" key="6">
    <source>
        <dbReference type="ARBA" id="ARBA00022833"/>
    </source>
</evidence>
<feature type="compositionally biased region" description="Polar residues" evidence="10">
    <location>
        <begin position="503"/>
        <end position="516"/>
    </location>
</feature>
<accession>A0A0D0DP45</accession>
<dbReference type="InterPro" id="IPR050134">
    <property type="entry name" value="NAD-dep_sirtuin_deacylases"/>
</dbReference>
<dbReference type="HOGENOM" id="CLU_023643_5_2_1"/>
<keyword evidence="5" id="KW-0479">Metal-binding</keyword>
<comment type="subcellular location">
    <subcellularLocation>
        <location evidence="2">Mitochondrion</location>
    </subcellularLocation>
</comment>
<evidence type="ECO:0000256" key="7">
    <source>
        <dbReference type="ARBA" id="ARBA00023027"/>
    </source>
</evidence>
<evidence type="ECO:0000313" key="13">
    <source>
        <dbReference type="Proteomes" id="UP000054538"/>
    </source>
</evidence>
<feature type="domain" description="Deacetylase sirtuin-type" evidence="11">
    <location>
        <begin position="184"/>
        <end position="498"/>
    </location>
</feature>
<dbReference type="Gene3D" id="3.40.50.1220">
    <property type="entry name" value="TPP-binding domain"/>
    <property type="match status" value="1"/>
</dbReference>
<name>A0A0D0DP45_9AGAM</name>
<dbReference type="GO" id="GO:0046872">
    <property type="term" value="F:metal ion binding"/>
    <property type="evidence" value="ECO:0007669"/>
    <property type="project" value="UniProtKB-KW"/>
</dbReference>
<dbReference type="InterPro" id="IPR029035">
    <property type="entry name" value="DHS-like_NAD/FAD-binding_dom"/>
</dbReference>
<dbReference type="GO" id="GO:0005739">
    <property type="term" value="C:mitochondrion"/>
    <property type="evidence" value="ECO:0007669"/>
    <property type="project" value="UniProtKB-SubCell"/>
</dbReference>
<feature type="region of interest" description="Disordered" evidence="10">
    <location>
        <begin position="560"/>
        <end position="581"/>
    </location>
</feature>
<dbReference type="PROSITE" id="PS50305">
    <property type="entry name" value="SIRTUIN"/>
    <property type="match status" value="1"/>
</dbReference>
<proteinExistence type="inferred from homology"/>
<gene>
    <name evidence="12" type="ORF">PAXRUDRAFT_499911</name>
</gene>
<reference evidence="13" key="2">
    <citation type="submission" date="2015-01" db="EMBL/GenBank/DDBJ databases">
        <title>Evolutionary Origins and Diversification of the Mycorrhizal Mutualists.</title>
        <authorList>
            <consortium name="DOE Joint Genome Institute"/>
            <consortium name="Mycorrhizal Genomics Consortium"/>
            <person name="Kohler A."/>
            <person name="Kuo A."/>
            <person name="Nagy L.G."/>
            <person name="Floudas D."/>
            <person name="Copeland A."/>
            <person name="Barry K.W."/>
            <person name="Cichocki N."/>
            <person name="Veneault-Fourrey C."/>
            <person name="LaButti K."/>
            <person name="Lindquist E.A."/>
            <person name="Lipzen A."/>
            <person name="Lundell T."/>
            <person name="Morin E."/>
            <person name="Murat C."/>
            <person name="Riley R."/>
            <person name="Ohm R."/>
            <person name="Sun H."/>
            <person name="Tunlid A."/>
            <person name="Henrissat B."/>
            <person name="Grigoriev I.V."/>
            <person name="Hibbett D.S."/>
            <person name="Martin F."/>
        </authorList>
    </citation>
    <scope>NUCLEOTIDE SEQUENCE [LARGE SCALE GENOMIC DNA]</scope>
    <source>
        <strain evidence="13">Ve08.2h10</strain>
    </source>
</reference>
<dbReference type="Gene3D" id="3.30.1600.10">
    <property type="entry name" value="SIR2/SIRT2 'Small Domain"/>
    <property type="match status" value="1"/>
</dbReference>
<dbReference type="EMBL" id="KN825164">
    <property type="protein sequence ID" value="KIK93698.1"/>
    <property type="molecule type" value="Genomic_DNA"/>
</dbReference>
<comment type="caution">
    <text evidence="9">Lacks conserved residue(s) required for the propagation of feature annotation.</text>
</comment>
<evidence type="ECO:0000313" key="12">
    <source>
        <dbReference type="EMBL" id="KIK93698.1"/>
    </source>
</evidence>
<dbReference type="PANTHER" id="PTHR11085">
    <property type="entry name" value="NAD-DEPENDENT PROTEIN DEACYLASE SIRTUIN-5, MITOCHONDRIAL-RELATED"/>
    <property type="match status" value="1"/>
</dbReference>
<dbReference type="SUPFAM" id="SSF52467">
    <property type="entry name" value="DHS-like NAD/FAD-binding domain"/>
    <property type="match status" value="1"/>
</dbReference>
<protein>
    <recommendedName>
        <fullName evidence="11">Deacetylase sirtuin-type domain-containing protein</fullName>
    </recommendedName>
</protein>
<dbReference type="InParanoid" id="A0A0D0DP45"/>
<evidence type="ECO:0000256" key="8">
    <source>
        <dbReference type="ARBA" id="ARBA00023128"/>
    </source>
</evidence>
<dbReference type="PANTHER" id="PTHR11085:SF9">
    <property type="entry name" value="NAD-DEPENDENT PROTEIN DEACETYLASE SIRTUIN-1"/>
    <property type="match status" value="1"/>
</dbReference>
<evidence type="ECO:0000256" key="3">
    <source>
        <dbReference type="ARBA" id="ARBA00006924"/>
    </source>
</evidence>
<dbReference type="InterPro" id="IPR003000">
    <property type="entry name" value="Sirtuin"/>
</dbReference>
<evidence type="ECO:0000256" key="10">
    <source>
        <dbReference type="SAM" id="MobiDB-lite"/>
    </source>
</evidence>
<feature type="region of interest" description="Disordered" evidence="10">
    <location>
        <begin position="503"/>
        <end position="529"/>
    </location>
</feature>